<evidence type="ECO:0000313" key="2">
    <source>
        <dbReference type="EMBL" id="GFQ78462.1"/>
    </source>
</evidence>
<sequence>MIQWKETSELFAALTRDVPPEQWEEFKKELKMGQYLVDDSDNESYMSEGSLDGREEEIIA</sequence>
<feature type="region of interest" description="Disordered" evidence="1">
    <location>
        <begin position="41"/>
        <end position="60"/>
    </location>
</feature>
<dbReference type="EMBL" id="BMAO01012024">
    <property type="protein sequence ID" value="GFQ78462.1"/>
    <property type="molecule type" value="Genomic_DNA"/>
</dbReference>
<name>A0A8X6FFU5_TRICU</name>
<protein>
    <submittedName>
        <fullName evidence="2">Uncharacterized protein</fullName>
    </submittedName>
</protein>
<comment type="caution">
    <text evidence="2">The sequence shown here is derived from an EMBL/GenBank/DDBJ whole genome shotgun (WGS) entry which is preliminary data.</text>
</comment>
<feature type="non-terminal residue" evidence="2">
    <location>
        <position position="1"/>
    </location>
</feature>
<dbReference type="Proteomes" id="UP000887116">
    <property type="component" value="Unassembled WGS sequence"/>
</dbReference>
<organism evidence="2 3">
    <name type="scientific">Trichonephila clavata</name>
    <name type="common">Joro spider</name>
    <name type="synonym">Nephila clavata</name>
    <dbReference type="NCBI Taxonomy" id="2740835"/>
    <lineage>
        <taxon>Eukaryota</taxon>
        <taxon>Metazoa</taxon>
        <taxon>Ecdysozoa</taxon>
        <taxon>Arthropoda</taxon>
        <taxon>Chelicerata</taxon>
        <taxon>Arachnida</taxon>
        <taxon>Araneae</taxon>
        <taxon>Araneomorphae</taxon>
        <taxon>Entelegynae</taxon>
        <taxon>Araneoidea</taxon>
        <taxon>Nephilidae</taxon>
        <taxon>Trichonephila</taxon>
    </lineage>
</organism>
<dbReference type="AlphaFoldDB" id="A0A8X6FFU5"/>
<keyword evidence="3" id="KW-1185">Reference proteome</keyword>
<gene>
    <name evidence="2" type="ORF">TNCT_307721</name>
</gene>
<accession>A0A8X6FFU5</accession>
<feature type="compositionally biased region" description="Basic and acidic residues" evidence="1">
    <location>
        <begin position="51"/>
        <end position="60"/>
    </location>
</feature>
<reference evidence="2" key="1">
    <citation type="submission" date="2020-07" db="EMBL/GenBank/DDBJ databases">
        <title>Multicomponent nature underlies the extraordinary mechanical properties of spider dragline silk.</title>
        <authorList>
            <person name="Kono N."/>
            <person name="Nakamura H."/>
            <person name="Mori M."/>
            <person name="Yoshida Y."/>
            <person name="Ohtoshi R."/>
            <person name="Malay A.D."/>
            <person name="Moran D.A.P."/>
            <person name="Tomita M."/>
            <person name="Numata K."/>
            <person name="Arakawa K."/>
        </authorList>
    </citation>
    <scope>NUCLEOTIDE SEQUENCE</scope>
</reference>
<proteinExistence type="predicted"/>
<evidence type="ECO:0000256" key="1">
    <source>
        <dbReference type="SAM" id="MobiDB-lite"/>
    </source>
</evidence>
<evidence type="ECO:0000313" key="3">
    <source>
        <dbReference type="Proteomes" id="UP000887116"/>
    </source>
</evidence>